<keyword evidence="2" id="KW-1185">Reference proteome</keyword>
<reference evidence="1 2" key="1">
    <citation type="submission" date="2019-05" db="EMBL/GenBank/DDBJ databases">
        <title>Another draft genome of Portunus trituberculatus and its Hox gene families provides insights of decapod evolution.</title>
        <authorList>
            <person name="Jeong J.-H."/>
            <person name="Song I."/>
            <person name="Kim S."/>
            <person name="Choi T."/>
            <person name="Kim D."/>
            <person name="Ryu S."/>
            <person name="Kim W."/>
        </authorList>
    </citation>
    <scope>NUCLEOTIDE SEQUENCE [LARGE SCALE GENOMIC DNA]</scope>
    <source>
        <tissue evidence="1">Muscle</tissue>
    </source>
</reference>
<organism evidence="1 2">
    <name type="scientific">Portunus trituberculatus</name>
    <name type="common">Swimming crab</name>
    <name type="synonym">Neptunus trituberculatus</name>
    <dbReference type="NCBI Taxonomy" id="210409"/>
    <lineage>
        <taxon>Eukaryota</taxon>
        <taxon>Metazoa</taxon>
        <taxon>Ecdysozoa</taxon>
        <taxon>Arthropoda</taxon>
        <taxon>Crustacea</taxon>
        <taxon>Multicrustacea</taxon>
        <taxon>Malacostraca</taxon>
        <taxon>Eumalacostraca</taxon>
        <taxon>Eucarida</taxon>
        <taxon>Decapoda</taxon>
        <taxon>Pleocyemata</taxon>
        <taxon>Brachyura</taxon>
        <taxon>Eubrachyura</taxon>
        <taxon>Portunoidea</taxon>
        <taxon>Portunidae</taxon>
        <taxon>Portuninae</taxon>
        <taxon>Portunus</taxon>
    </lineage>
</organism>
<dbReference type="AlphaFoldDB" id="A0A5B7H756"/>
<gene>
    <name evidence="1" type="ORF">E2C01_059922</name>
</gene>
<protein>
    <submittedName>
        <fullName evidence="1">Uncharacterized protein</fullName>
    </submittedName>
</protein>
<evidence type="ECO:0000313" key="2">
    <source>
        <dbReference type="Proteomes" id="UP000324222"/>
    </source>
</evidence>
<name>A0A5B7H756_PORTR</name>
<sequence length="115" mass="12954">MCLQRGRKKRAVVPRFPPCESQPSAPHLIMSLLAPNSRLLHKRVLISTCTILMLELRTRRRNEVRVVSGECVKEALLVAAPSHAGRQFEGSADRFLQSTRPPLLPANETLEPLRH</sequence>
<evidence type="ECO:0000313" key="1">
    <source>
        <dbReference type="EMBL" id="MPC65786.1"/>
    </source>
</evidence>
<comment type="caution">
    <text evidence="1">The sequence shown here is derived from an EMBL/GenBank/DDBJ whole genome shotgun (WGS) entry which is preliminary data.</text>
</comment>
<accession>A0A5B7H756</accession>
<dbReference type="Proteomes" id="UP000324222">
    <property type="component" value="Unassembled WGS sequence"/>
</dbReference>
<proteinExistence type="predicted"/>
<dbReference type="EMBL" id="VSRR010023835">
    <property type="protein sequence ID" value="MPC65786.1"/>
    <property type="molecule type" value="Genomic_DNA"/>
</dbReference>